<dbReference type="Proteomes" id="UP000003653">
    <property type="component" value="Unassembled WGS sequence"/>
</dbReference>
<sequence length="43" mass="4356">MPVSSDNAAYAIENGSHASGVFGSLKFSASVVAPALNENNIFA</sequence>
<evidence type="ECO:0000313" key="2">
    <source>
        <dbReference type="Proteomes" id="UP000003653"/>
    </source>
</evidence>
<dbReference type="HOGENOM" id="CLU_3236305_0_0_11"/>
<reference evidence="1 2" key="1">
    <citation type="submission" date="2010-04" db="EMBL/GenBank/DDBJ databases">
        <authorList>
            <person name="Muzny D."/>
            <person name="Qin X."/>
            <person name="Deng J."/>
            <person name="Jiang H."/>
            <person name="Liu Y."/>
            <person name="Qu J."/>
            <person name="Song X.-Z."/>
            <person name="Zhang L."/>
            <person name="Thornton R."/>
            <person name="Coyle M."/>
            <person name="Francisco L."/>
            <person name="Jackson L."/>
            <person name="Javaid M."/>
            <person name="Korchina V."/>
            <person name="Kovar C."/>
            <person name="Mata R."/>
            <person name="Mathew T."/>
            <person name="Ngo R."/>
            <person name="Nguyen L."/>
            <person name="Nguyen N."/>
            <person name="Okwuonu G."/>
            <person name="Ongeri F."/>
            <person name="Pham C."/>
            <person name="Simmons D."/>
            <person name="Wilczek-Boney K."/>
            <person name="Hale W."/>
            <person name="Jakkamsetti A."/>
            <person name="Pham P."/>
            <person name="Ruth R."/>
            <person name="San Lucas F."/>
            <person name="Warren J."/>
            <person name="Zhang J."/>
            <person name="Zhao Z."/>
            <person name="Zhou C."/>
            <person name="Zhu D."/>
            <person name="Lee S."/>
            <person name="Bess C."/>
            <person name="Blankenburg K."/>
            <person name="Forbes L."/>
            <person name="Fu Q."/>
            <person name="Gubbala S."/>
            <person name="Hirani K."/>
            <person name="Jayaseelan J.C."/>
            <person name="Lara F."/>
            <person name="Munidasa M."/>
            <person name="Palculict T."/>
            <person name="Patil S."/>
            <person name="Pu L.-L."/>
            <person name="Saada N."/>
            <person name="Tang L."/>
            <person name="Weissenberger G."/>
            <person name="Zhu Y."/>
            <person name="Hemphill L."/>
            <person name="Shang Y."/>
            <person name="Youmans B."/>
            <person name="Ayvaz T."/>
            <person name="Ross M."/>
            <person name="Santibanez J."/>
            <person name="Aqrawi P."/>
            <person name="Gross S."/>
            <person name="Joshi V."/>
            <person name="Fowler G."/>
            <person name="Nazareth L."/>
            <person name="Reid J."/>
            <person name="Worley K."/>
            <person name="Petrosino J."/>
            <person name="Highlander S."/>
            <person name="Gibbs R."/>
        </authorList>
    </citation>
    <scope>NUCLEOTIDE SEQUENCE [LARGE SCALE GENOMIC DNA]</scope>
    <source>
        <strain evidence="1 2">ATCC BAA-614</strain>
    </source>
</reference>
<proteinExistence type="predicted"/>
<protein>
    <submittedName>
        <fullName evidence="1">Uncharacterized protein</fullName>
    </submittedName>
</protein>
<gene>
    <name evidence="1" type="ORF">HMPREF0591_1139</name>
</gene>
<dbReference type="EMBL" id="ADNV01000089">
    <property type="protein sequence ID" value="EFG78950.1"/>
    <property type="molecule type" value="Genomic_DNA"/>
</dbReference>
<dbReference type="AlphaFoldDB" id="D5P4P5"/>
<keyword evidence="2" id="KW-1185">Reference proteome</keyword>
<name>D5P4P5_9MYCO</name>
<comment type="caution">
    <text evidence="1">The sequence shown here is derived from an EMBL/GenBank/DDBJ whole genome shotgun (WGS) entry which is preliminary data.</text>
</comment>
<evidence type="ECO:0000313" key="1">
    <source>
        <dbReference type="EMBL" id="EFG78950.1"/>
    </source>
</evidence>
<accession>D5P4P5</accession>
<organism evidence="1 2">
    <name type="scientific">Mycobacterium parascrofulaceum ATCC BAA-614</name>
    <dbReference type="NCBI Taxonomy" id="525368"/>
    <lineage>
        <taxon>Bacteria</taxon>
        <taxon>Bacillati</taxon>
        <taxon>Actinomycetota</taxon>
        <taxon>Actinomycetes</taxon>
        <taxon>Mycobacteriales</taxon>
        <taxon>Mycobacteriaceae</taxon>
        <taxon>Mycobacterium</taxon>
        <taxon>Mycobacterium simiae complex</taxon>
    </lineage>
</organism>